<gene>
    <name evidence="1" type="ORF">FNV43_RR12932</name>
</gene>
<dbReference type="EMBL" id="VOIH02000006">
    <property type="protein sequence ID" value="KAF3443250.1"/>
    <property type="molecule type" value="Genomic_DNA"/>
</dbReference>
<keyword evidence="2" id="KW-1185">Reference proteome</keyword>
<protein>
    <submittedName>
        <fullName evidence="1">Uncharacterized protein</fullName>
    </submittedName>
</protein>
<name>A0A8K0H083_9ROSA</name>
<comment type="caution">
    <text evidence="1">The sequence shown here is derived from an EMBL/GenBank/DDBJ whole genome shotgun (WGS) entry which is preliminary data.</text>
</comment>
<dbReference type="Proteomes" id="UP000796880">
    <property type="component" value="Unassembled WGS sequence"/>
</dbReference>
<evidence type="ECO:0000313" key="2">
    <source>
        <dbReference type="Proteomes" id="UP000796880"/>
    </source>
</evidence>
<proteinExistence type="predicted"/>
<accession>A0A8K0H083</accession>
<dbReference type="AlphaFoldDB" id="A0A8K0H083"/>
<evidence type="ECO:0000313" key="1">
    <source>
        <dbReference type="EMBL" id="KAF3443250.1"/>
    </source>
</evidence>
<sequence length="71" mass="7785">MVVVKSPDLLEWRLGFAWGLAFTDSFIVYGVIDGFEHLLSLLHLRVQIDRSSMSLSSFIVVALSVSAASSV</sequence>
<reference evidence="1" key="1">
    <citation type="submission" date="2020-03" db="EMBL/GenBank/DDBJ databases">
        <title>A high-quality chromosome-level genome assembly of a woody plant with both climbing and erect habits, Rhamnella rubrinervis.</title>
        <authorList>
            <person name="Lu Z."/>
            <person name="Yang Y."/>
            <person name="Zhu X."/>
            <person name="Sun Y."/>
        </authorList>
    </citation>
    <scope>NUCLEOTIDE SEQUENCE</scope>
    <source>
        <strain evidence="1">BYM</strain>
        <tissue evidence="1">Leaf</tissue>
    </source>
</reference>
<organism evidence="1 2">
    <name type="scientific">Rhamnella rubrinervis</name>
    <dbReference type="NCBI Taxonomy" id="2594499"/>
    <lineage>
        <taxon>Eukaryota</taxon>
        <taxon>Viridiplantae</taxon>
        <taxon>Streptophyta</taxon>
        <taxon>Embryophyta</taxon>
        <taxon>Tracheophyta</taxon>
        <taxon>Spermatophyta</taxon>
        <taxon>Magnoliopsida</taxon>
        <taxon>eudicotyledons</taxon>
        <taxon>Gunneridae</taxon>
        <taxon>Pentapetalae</taxon>
        <taxon>rosids</taxon>
        <taxon>fabids</taxon>
        <taxon>Rosales</taxon>
        <taxon>Rhamnaceae</taxon>
        <taxon>rhamnoid group</taxon>
        <taxon>Rhamneae</taxon>
        <taxon>Rhamnella</taxon>
    </lineage>
</organism>